<evidence type="ECO:0000313" key="1">
    <source>
        <dbReference type="EMBL" id="ORV02034.1"/>
    </source>
</evidence>
<dbReference type="RefSeq" id="WP_085096637.1">
    <property type="nucleotide sequence ID" value="NZ_LQOJ01000042.1"/>
</dbReference>
<protein>
    <submittedName>
        <fullName evidence="1">Uncharacterized protein</fullName>
    </submittedName>
</protein>
<comment type="caution">
    <text evidence="1">The sequence shown here is derived from an EMBL/GenBank/DDBJ whole genome shotgun (WGS) entry which is preliminary data.</text>
</comment>
<dbReference type="EMBL" id="LQOJ01000042">
    <property type="protein sequence ID" value="ORV02034.1"/>
    <property type="molecule type" value="Genomic_DNA"/>
</dbReference>
<keyword evidence="2" id="KW-1185">Reference proteome</keyword>
<accession>A0A1X1RA23</accession>
<proteinExistence type="predicted"/>
<sequence length="304" mass="30305">MMPIYLLGARTARVEIPNQPLAVSISGSVSGAALYVEPSANVVRVNAHLAVLPAMSGPVTIGVEPVGAPTFGHGTVVHLSIGPDNQSDLDPVQIGFDPVDVSGAGAMELAALTPAGPRVEVAVRAVADSPLGPLAAMARTAARRAGGARQRPRSGSLTIAVDTSASMLPAFTDGSVAAAVDVIVGVADVAGIGDVDVLLVGSRTAAVRAPAAELAAAVAGTQVRWSAGARWSALPSGVRTIAVTDARDVPVGRLPVLRITGDPRCAQLGPVLVPPPSGGAADRALAEDPATLDRLAAGLLAVLT</sequence>
<dbReference type="STRING" id="1793.AWC04_12435"/>
<dbReference type="AlphaFoldDB" id="A0A1X1RA23"/>
<evidence type="ECO:0000313" key="2">
    <source>
        <dbReference type="Proteomes" id="UP000193484"/>
    </source>
</evidence>
<reference evidence="1 2" key="1">
    <citation type="submission" date="2016-01" db="EMBL/GenBank/DDBJ databases">
        <title>The new phylogeny of the genus Mycobacterium.</title>
        <authorList>
            <person name="Tarcisio F."/>
            <person name="Conor M."/>
            <person name="Antonella G."/>
            <person name="Elisabetta G."/>
            <person name="Giulia F.S."/>
            <person name="Sara T."/>
            <person name="Anna F."/>
            <person name="Clotilde B."/>
            <person name="Roberto B."/>
            <person name="Veronica D.S."/>
            <person name="Fabio R."/>
            <person name="Monica P."/>
            <person name="Olivier J."/>
            <person name="Enrico T."/>
            <person name="Nicola S."/>
        </authorList>
    </citation>
    <scope>NUCLEOTIDE SEQUENCE [LARGE SCALE GENOMIC DNA]</scope>
    <source>
        <strain evidence="1 2">DSM 44179</strain>
    </source>
</reference>
<organism evidence="1 2">
    <name type="scientific">Mycolicibacterium fallax</name>
    <name type="common">Mycobacterium fallax</name>
    <dbReference type="NCBI Taxonomy" id="1793"/>
    <lineage>
        <taxon>Bacteria</taxon>
        <taxon>Bacillati</taxon>
        <taxon>Actinomycetota</taxon>
        <taxon>Actinomycetes</taxon>
        <taxon>Mycobacteriales</taxon>
        <taxon>Mycobacteriaceae</taxon>
        <taxon>Mycolicibacterium</taxon>
    </lineage>
</organism>
<name>A0A1X1RA23_MYCFA</name>
<dbReference type="Proteomes" id="UP000193484">
    <property type="component" value="Unassembled WGS sequence"/>
</dbReference>
<gene>
    <name evidence="1" type="ORF">AWC04_12435</name>
</gene>